<dbReference type="EMBL" id="CAJOBI010086319">
    <property type="protein sequence ID" value="CAF4520352.1"/>
    <property type="molecule type" value="Genomic_DNA"/>
</dbReference>
<reference evidence="2" key="1">
    <citation type="submission" date="2021-02" db="EMBL/GenBank/DDBJ databases">
        <authorList>
            <person name="Nowell W R."/>
        </authorList>
    </citation>
    <scope>NUCLEOTIDE SEQUENCE</scope>
</reference>
<dbReference type="GO" id="GO:0031267">
    <property type="term" value="F:small GTPase binding"/>
    <property type="evidence" value="ECO:0007669"/>
    <property type="project" value="InterPro"/>
</dbReference>
<feature type="non-terminal residue" evidence="2">
    <location>
        <position position="1"/>
    </location>
</feature>
<dbReference type="GO" id="GO:0030833">
    <property type="term" value="P:regulation of actin filament polymerization"/>
    <property type="evidence" value="ECO:0007669"/>
    <property type="project" value="InterPro"/>
</dbReference>
<proteinExistence type="predicted"/>
<dbReference type="EMBL" id="CAJOBH010135012">
    <property type="protein sequence ID" value="CAF4777195.1"/>
    <property type="molecule type" value="Genomic_DNA"/>
</dbReference>
<dbReference type="AlphaFoldDB" id="A0A8S2YHX1"/>
<sequence>LLGRSIDLTFLLTQRLTLSFKKSLETAIQRFESVNITGVM</sequence>
<dbReference type="InterPro" id="IPR008081">
    <property type="entry name" value="Cytoplasmic_FMR1-int"/>
</dbReference>
<dbReference type="Proteomes" id="UP000681720">
    <property type="component" value="Unassembled WGS sequence"/>
</dbReference>
<dbReference type="EMBL" id="CAJOBJ010094532">
    <property type="protein sequence ID" value="CAF4558293.1"/>
    <property type="molecule type" value="Genomic_DNA"/>
</dbReference>
<evidence type="ECO:0000313" key="3">
    <source>
        <dbReference type="EMBL" id="CAF4777195.1"/>
    </source>
</evidence>
<evidence type="ECO:0000313" key="4">
    <source>
        <dbReference type="Proteomes" id="UP000681720"/>
    </source>
</evidence>
<dbReference type="Pfam" id="PF05994">
    <property type="entry name" value="FragX_IP"/>
    <property type="match status" value="1"/>
</dbReference>
<evidence type="ECO:0000313" key="1">
    <source>
        <dbReference type="EMBL" id="CAF4520352.1"/>
    </source>
</evidence>
<evidence type="ECO:0000313" key="2">
    <source>
        <dbReference type="EMBL" id="CAF4558293.1"/>
    </source>
</evidence>
<gene>
    <name evidence="3" type="ORF">BYL167_LOCUS47153</name>
    <name evidence="2" type="ORF">GIL414_LOCUS37142</name>
    <name evidence="1" type="ORF">SMN809_LOCUS35789</name>
</gene>
<organism evidence="2 4">
    <name type="scientific">Rotaria magnacalcarata</name>
    <dbReference type="NCBI Taxonomy" id="392030"/>
    <lineage>
        <taxon>Eukaryota</taxon>
        <taxon>Metazoa</taxon>
        <taxon>Spiralia</taxon>
        <taxon>Gnathifera</taxon>
        <taxon>Rotifera</taxon>
        <taxon>Eurotatoria</taxon>
        <taxon>Bdelloidea</taxon>
        <taxon>Philodinida</taxon>
        <taxon>Philodinidae</taxon>
        <taxon>Rotaria</taxon>
    </lineage>
</organism>
<comment type="caution">
    <text evidence="2">The sequence shown here is derived from an EMBL/GenBank/DDBJ whole genome shotgun (WGS) entry which is preliminary data.</text>
</comment>
<dbReference type="Proteomes" id="UP000676336">
    <property type="component" value="Unassembled WGS sequence"/>
</dbReference>
<dbReference type="Proteomes" id="UP000681967">
    <property type="component" value="Unassembled WGS sequence"/>
</dbReference>
<feature type="non-terminal residue" evidence="2">
    <location>
        <position position="40"/>
    </location>
</feature>
<accession>A0A8S2YHX1</accession>
<name>A0A8S2YHX1_9BILA</name>
<protein>
    <submittedName>
        <fullName evidence="2">Uncharacterized protein</fullName>
    </submittedName>
</protein>